<reference evidence="2 3" key="1">
    <citation type="submission" date="2016-07" db="EMBL/GenBank/DDBJ databases">
        <title>Pervasive Adenine N6-methylation of Active Genes in Fungi.</title>
        <authorList>
            <consortium name="DOE Joint Genome Institute"/>
            <person name="Mondo S.J."/>
            <person name="Dannebaum R.O."/>
            <person name="Kuo R.C."/>
            <person name="Labutti K."/>
            <person name="Haridas S."/>
            <person name="Kuo A."/>
            <person name="Salamov A."/>
            <person name="Ahrendt S.R."/>
            <person name="Lipzen A."/>
            <person name="Sullivan W."/>
            <person name="Andreopoulos W.B."/>
            <person name="Clum A."/>
            <person name="Lindquist E."/>
            <person name="Daum C."/>
            <person name="Ramamoorthy G.K."/>
            <person name="Gryganskyi A."/>
            <person name="Culley D."/>
            <person name="Magnuson J.K."/>
            <person name="James T.Y."/>
            <person name="O'Malley M.A."/>
            <person name="Stajich J.E."/>
            <person name="Spatafora J.W."/>
            <person name="Visel A."/>
            <person name="Grigoriev I.V."/>
        </authorList>
    </citation>
    <scope>NUCLEOTIDE SEQUENCE [LARGE SCALE GENOMIC DNA]</scope>
    <source>
        <strain evidence="2 3">PL171</strain>
    </source>
</reference>
<sequence length="225" mass="25732">MQTCVLAMQSFMTLNDQDPFLCDLPPDHLFADSLPPTWSLGRDEDWIYISRLELNCRLYESEPSSEVLSHARPFYRLCRHAYDHKARKERPSATLSRDQFTPQFVAEVDRALKQFAEYADTDVLAAGEAFNTVFWTAVRAGSPELLKIALAETRWNVCCWCREPLADMLVECADKVRGEVLSLLLPIANDLESGLCAESSMRSTPGRRRRWQARTSGGRINRSRR</sequence>
<comment type="caution">
    <text evidence="2">The sequence shown here is derived from an EMBL/GenBank/DDBJ whole genome shotgun (WGS) entry which is preliminary data.</text>
</comment>
<feature type="region of interest" description="Disordered" evidence="1">
    <location>
        <begin position="199"/>
        <end position="225"/>
    </location>
</feature>
<name>A0A1Y2I2V6_9FUNG</name>
<dbReference type="EMBL" id="MCFL01000003">
    <property type="protein sequence ID" value="ORZ40554.1"/>
    <property type="molecule type" value="Genomic_DNA"/>
</dbReference>
<evidence type="ECO:0000313" key="2">
    <source>
        <dbReference type="EMBL" id="ORZ40554.1"/>
    </source>
</evidence>
<gene>
    <name evidence="2" type="ORF">BCR44DRAFT_1176254</name>
</gene>
<dbReference type="Proteomes" id="UP000193411">
    <property type="component" value="Unassembled WGS sequence"/>
</dbReference>
<proteinExistence type="predicted"/>
<organism evidence="2 3">
    <name type="scientific">Catenaria anguillulae PL171</name>
    <dbReference type="NCBI Taxonomy" id="765915"/>
    <lineage>
        <taxon>Eukaryota</taxon>
        <taxon>Fungi</taxon>
        <taxon>Fungi incertae sedis</taxon>
        <taxon>Blastocladiomycota</taxon>
        <taxon>Blastocladiomycetes</taxon>
        <taxon>Blastocladiales</taxon>
        <taxon>Catenariaceae</taxon>
        <taxon>Catenaria</taxon>
    </lineage>
</organism>
<dbReference type="AlphaFoldDB" id="A0A1Y2I2V6"/>
<evidence type="ECO:0000313" key="3">
    <source>
        <dbReference type="Proteomes" id="UP000193411"/>
    </source>
</evidence>
<accession>A0A1Y2I2V6</accession>
<keyword evidence="3" id="KW-1185">Reference proteome</keyword>
<evidence type="ECO:0000256" key="1">
    <source>
        <dbReference type="SAM" id="MobiDB-lite"/>
    </source>
</evidence>
<protein>
    <submittedName>
        <fullName evidence="2">Uncharacterized protein</fullName>
    </submittedName>
</protein>